<dbReference type="Gene3D" id="2.70.170.10">
    <property type="entry name" value="Neurotransmitter-gated ion-channel ligand-binding domain"/>
    <property type="match status" value="1"/>
</dbReference>
<dbReference type="SUPFAM" id="SSF63712">
    <property type="entry name" value="Nicotinic receptor ligand binding domain-like"/>
    <property type="match status" value="1"/>
</dbReference>
<proteinExistence type="predicted"/>
<dbReference type="GO" id="GO:0004888">
    <property type="term" value="F:transmembrane signaling receptor activity"/>
    <property type="evidence" value="ECO:0007669"/>
    <property type="project" value="InterPro"/>
</dbReference>
<dbReference type="InterPro" id="IPR036734">
    <property type="entry name" value="Neur_chan_lig-bd_sf"/>
</dbReference>
<dbReference type="InterPro" id="IPR006202">
    <property type="entry name" value="Neur_chan_lig-bd"/>
</dbReference>
<dbReference type="OrthoDB" id="6357734at2759"/>
<dbReference type="AlphaFoldDB" id="A0A7R8WA13"/>
<dbReference type="GO" id="GO:0016020">
    <property type="term" value="C:membrane"/>
    <property type="evidence" value="ECO:0007669"/>
    <property type="project" value="InterPro"/>
</dbReference>
<dbReference type="FunFam" id="2.70.170.10:FF:000028">
    <property type="entry name" value="AcetylCholine Receptor"/>
    <property type="match status" value="1"/>
</dbReference>
<organism evidence="1">
    <name type="scientific">Cyprideis torosa</name>
    <dbReference type="NCBI Taxonomy" id="163714"/>
    <lineage>
        <taxon>Eukaryota</taxon>
        <taxon>Metazoa</taxon>
        <taxon>Ecdysozoa</taxon>
        <taxon>Arthropoda</taxon>
        <taxon>Crustacea</taxon>
        <taxon>Oligostraca</taxon>
        <taxon>Ostracoda</taxon>
        <taxon>Podocopa</taxon>
        <taxon>Podocopida</taxon>
        <taxon>Cytherocopina</taxon>
        <taxon>Cytheroidea</taxon>
        <taxon>Cytherideidae</taxon>
        <taxon>Cyprideis</taxon>
    </lineage>
</organism>
<evidence type="ECO:0000313" key="1">
    <source>
        <dbReference type="EMBL" id="CAD7225122.1"/>
    </source>
</evidence>
<dbReference type="Pfam" id="PF02931">
    <property type="entry name" value="Neur_chan_LBD"/>
    <property type="match status" value="1"/>
</dbReference>
<dbReference type="GO" id="GO:0005230">
    <property type="term" value="F:extracellular ligand-gated monoatomic ion channel activity"/>
    <property type="evidence" value="ECO:0007669"/>
    <property type="project" value="InterPro"/>
</dbReference>
<gene>
    <name evidence="1" type="ORF">CTOB1V02_LOCUS3069</name>
</gene>
<dbReference type="EMBL" id="OB660504">
    <property type="protein sequence ID" value="CAD7225122.1"/>
    <property type="molecule type" value="Genomic_DNA"/>
</dbReference>
<protein>
    <submittedName>
        <fullName evidence="1">Uncharacterized protein</fullName>
    </submittedName>
</protein>
<accession>A0A7R8WA13</accession>
<name>A0A7R8WA13_9CRUS</name>
<dbReference type="PRINTS" id="PR00252">
    <property type="entry name" value="NRIONCHANNEL"/>
</dbReference>
<reference evidence="1" key="1">
    <citation type="submission" date="2020-11" db="EMBL/GenBank/DDBJ databases">
        <authorList>
            <person name="Tran Van P."/>
        </authorList>
    </citation>
    <scope>NUCLEOTIDE SEQUENCE</scope>
</reference>
<dbReference type="InterPro" id="IPR006201">
    <property type="entry name" value="Neur_channel"/>
</dbReference>
<sequence length="469" mass="53086">MATVIRVLCCALSLVLISLLQFNAAQKATEDLDDFSWKIQSTILNDYNSNVSPLTQKRPLVAALGFELLRLDIDEGSHTVWATASLQLVYSDNRLRWKPQAFGEIESITIPGEKIWKPDIVLYNESPKGFRPAAIFNELTHTQALIRSTGDVVFVPPLKLGALCTLDYKYWPSDVQNCSFRFGSWSMNGETLNFGLLDPLMAASCPAVQAVQIRAELDDVSVDWFLVNQSASRHTNFYPCCPGQPFHELHFEFILLRRTGVLMVTLLLPIHVIVVLTLTSVIMTPKSNIKMGLLFFNMALLLVLMFSHSELLRTSRNIPKIYMFMAVYLIVQIVLLLADAAHITREAAREIHRKTRHSIRTFVRRVSSRRPRRPNAAQIRAVELGPTGSHSEVDSASPVRSPVEKLRQFDIQSCRMKFIIFSSVLSITLILYLSCWPGAGSALNYLQEKQRTDIDVDKVLEEITEQEEY</sequence>
<dbReference type="PANTHER" id="PTHR18945">
    <property type="entry name" value="NEUROTRANSMITTER GATED ION CHANNEL"/>
    <property type="match status" value="1"/>
</dbReference>